<dbReference type="Proteomes" id="UP000253999">
    <property type="component" value="Unassembled WGS sequence"/>
</dbReference>
<feature type="compositionally biased region" description="Low complexity" evidence="1">
    <location>
        <begin position="399"/>
        <end position="433"/>
    </location>
</feature>
<proteinExistence type="predicted"/>
<dbReference type="InterPro" id="IPR008571">
    <property type="entry name" value="HerA-like"/>
</dbReference>
<feature type="domain" description="Helicase HerA central" evidence="2">
    <location>
        <begin position="609"/>
        <end position="844"/>
    </location>
</feature>
<dbReference type="InterPro" id="IPR027417">
    <property type="entry name" value="P-loop_NTPase"/>
</dbReference>
<organism evidence="3 4">
    <name type="scientific">Haemophilus parahaemolyticus</name>
    <dbReference type="NCBI Taxonomy" id="735"/>
    <lineage>
        <taxon>Bacteria</taxon>
        <taxon>Pseudomonadati</taxon>
        <taxon>Pseudomonadota</taxon>
        <taxon>Gammaproteobacteria</taxon>
        <taxon>Pasteurellales</taxon>
        <taxon>Pasteurellaceae</taxon>
        <taxon>Haemophilus</taxon>
    </lineage>
</organism>
<keyword evidence="3" id="KW-0067">ATP-binding</keyword>
<dbReference type="RefSeq" id="WP_111313101.1">
    <property type="nucleotide sequence ID" value="NZ_QEQD01000006.1"/>
</dbReference>
<feature type="region of interest" description="Disordered" evidence="1">
    <location>
        <begin position="265"/>
        <end position="317"/>
    </location>
</feature>
<name>A0A369ZC79_HAEPH</name>
<keyword evidence="3" id="KW-0547">Nucleotide-binding</keyword>
<comment type="caution">
    <text evidence="3">The sequence shown here is derived from an EMBL/GenBank/DDBJ whole genome shotgun (WGS) entry which is preliminary data.</text>
</comment>
<evidence type="ECO:0000256" key="1">
    <source>
        <dbReference type="SAM" id="MobiDB-lite"/>
    </source>
</evidence>
<dbReference type="InterPro" id="IPR002789">
    <property type="entry name" value="HerA_central"/>
</dbReference>
<dbReference type="Pfam" id="PF01935">
    <property type="entry name" value="DUF87"/>
    <property type="match status" value="1"/>
</dbReference>
<dbReference type="GO" id="GO:0005524">
    <property type="term" value="F:ATP binding"/>
    <property type="evidence" value="ECO:0007669"/>
    <property type="project" value="UniProtKB-KW"/>
</dbReference>
<dbReference type="SUPFAM" id="SSF52540">
    <property type="entry name" value="P-loop containing nucleoside triphosphate hydrolases"/>
    <property type="match status" value="1"/>
</dbReference>
<evidence type="ECO:0000259" key="2">
    <source>
        <dbReference type="Pfam" id="PF01935"/>
    </source>
</evidence>
<dbReference type="AlphaFoldDB" id="A0A369ZC79"/>
<dbReference type="Gene3D" id="3.40.50.300">
    <property type="entry name" value="P-loop containing nucleotide triphosphate hydrolases"/>
    <property type="match status" value="2"/>
</dbReference>
<dbReference type="EMBL" id="QEQD01000006">
    <property type="protein sequence ID" value="RDF03857.1"/>
    <property type="molecule type" value="Genomic_DNA"/>
</dbReference>
<protein>
    <submittedName>
        <fullName evidence="3">ATP-binding protein</fullName>
    </submittedName>
</protein>
<sequence>MGTQVISAVEANQVRENALSTLLSGSQLLNKSYLAELGQFSLENTNTQLNRAADVRIFHVSRIVLENKQSVLESATAAYTALGTAGYSVFFLLKSDGRETKLYIGTRGEPNQSLGKNAGELLEQVINGHFSGSLLANQDYQKVNQLLEGLENNAQAITAVTGVPSLSLDDKAHFMQGLEHFIDAAEGKAYQALIIAEPVSPKQLEMIKTGYEQVSTQLSPLLKQTLSFGQNETESVSLSLSQGLSQSLGTSLGLTETKGITFGQTETTGTTLGLTETKGTNETLTDSQSTTTGTSDSHSKSFSSSYSKTEGRSSSSGRGMLATIGGAIAGGAIGFLAGGPMGAAVGIGMGANLGGAVLGEQKSSSETETTTRGTTDTHTKSFSETSSFTRAKGINESHSFSNSRSQTSATSATQSYTGAVASTQTHTDTTSLTQAQTDGRTLGLSRQLTLESTDKHIEQLLKRVDHQLERVEEARQYGAWNTAAYFISESQASSEALASIFLGLIRGVNSSSEDFSLTTWADSTNRRKKEKVVGWLQQLSHPRLYNEEYEKLNIPYLTPATLVSTKEMAIQLGLPRRSTSAVTVIEAQSFGRKVQRADQYNENIRSTVHLGNVYHLWNEMKHNPIKLSLEQFTSHVFISGSTGSGKSNTVYQLLDQLHQNNVNFMVIEPAKGEYKNVFGHREDVLVLGTNPLQAQMLKINPFKFPEGVHVLEHIDRLVEIFNVCWPMYAAMPAVLKDAMLEAYKTSGWDLDTSCNLFGKALFPTFTDLLTQLEKVIQQSAFSEEVKSNYIGSLVTRVKSLTNGLNGQIFASNEIDNAQLFDSNVIVDLSRIGSQETKSLIMGILVMRLSEHRMSDATGMNQPLKHVTVLEEAHNILKRTSTEQSSESSNVAGKAVEMLSNAIAEMRTYGEGFIIADQSPSAVDISAIRNTNTKIIMRLPDETDRRLAGKAAGVTDEQLEEIAKLPKGVAVVYQNDWLEPVLCKIHHFGEEEKPYQYEPQNQLSDEKKAFHQHIADLLFSQKTKKQLDLVEISKSIEQSKLGVEYKNYFLEVVSRLAQNTIPPVLEKDDTYLVDLYQRIIQQQIELVQEDLSVELQQHLANIS</sequence>
<evidence type="ECO:0000313" key="4">
    <source>
        <dbReference type="Proteomes" id="UP000253999"/>
    </source>
</evidence>
<feature type="compositionally biased region" description="Low complexity" evidence="1">
    <location>
        <begin position="265"/>
        <end position="307"/>
    </location>
</feature>
<reference evidence="3 4" key="1">
    <citation type="submission" date="2018-05" db="EMBL/GenBank/DDBJ databases">
        <title>Draft Genome Sequences for a Diverse set of 7 Haemophilus Species.</title>
        <authorList>
            <person name="Nichols M."/>
            <person name="Topaz N."/>
            <person name="Wang X."/>
            <person name="Wang X."/>
            <person name="Boxrud D."/>
        </authorList>
    </citation>
    <scope>NUCLEOTIDE SEQUENCE [LARGE SCALE GENOMIC DNA]</scope>
    <source>
        <strain evidence="3 4">C2010039593</strain>
    </source>
</reference>
<evidence type="ECO:0000313" key="3">
    <source>
        <dbReference type="EMBL" id="RDF03857.1"/>
    </source>
</evidence>
<feature type="region of interest" description="Disordered" evidence="1">
    <location>
        <begin position="359"/>
        <end position="433"/>
    </location>
</feature>
<dbReference type="PANTHER" id="PTHR42957">
    <property type="entry name" value="HELICASE MJ1565-RELATED"/>
    <property type="match status" value="1"/>
</dbReference>
<accession>A0A369ZC79</accession>
<dbReference type="PANTHER" id="PTHR42957:SF1">
    <property type="entry name" value="HELICASE MJ1565-RELATED"/>
    <property type="match status" value="1"/>
</dbReference>
<gene>
    <name evidence="3" type="ORF">DPV98_06360</name>
</gene>